<dbReference type="EMBL" id="JAABOA010000120">
    <property type="protein sequence ID" value="KAF9585796.1"/>
    <property type="molecule type" value="Genomic_DNA"/>
</dbReference>
<feature type="region of interest" description="Disordered" evidence="1">
    <location>
        <begin position="170"/>
        <end position="192"/>
    </location>
</feature>
<feature type="compositionally biased region" description="Polar residues" evidence="1">
    <location>
        <begin position="808"/>
        <end position="821"/>
    </location>
</feature>
<gene>
    <name evidence="2" type="ORF">BGW38_000696</name>
</gene>
<dbReference type="SUPFAM" id="SSF52047">
    <property type="entry name" value="RNI-like"/>
    <property type="match status" value="1"/>
</dbReference>
<feature type="compositionally biased region" description="Low complexity" evidence="1">
    <location>
        <begin position="863"/>
        <end position="893"/>
    </location>
</feature>
<accession>A0A9P6G2U1</accession>
<dbReference type="Gene3D" id="3.80.10.10">
    <property type="entry name" value="Ribonuclease Inhibitor"/>
    <property type="match status" value="1"/>
</dbReference>
<feature type="region of interest" description="Disordered" evidence="1">
    <location>
        <begin position="794"/>
        <end position="901"/>
    </location>
</feature>
<keyword evidence="3" id="KW-1185">Reference proteome</keyword>
<evidence type="ECO:0000256" key="1">
    <source>
        <dbReference type="SAM" id="MobiDB-lite"/>
    </source>
</evidence>
<proteinExistence type="predicted"/>
<organism evidence="2 3">
    <name type="scientific">Lunasporangiospora selenospora</name>
    <dbReference type="NCBI Taxonomy" id="979761"/>
    <lineage>
        <taxon>Eukaryota</taxon>
        <taxon>Fungi</taxon>
        <taxon>Fungi incertae sedis</taxon>
        <taxon>Mucoromycota</taxon>
        <taxon>Mortierellomycotina</taxon>
        <taxon>Mortierellomycetes</taxon>
        <taxon>Mortierellales</taxon>
        <taxon>Mortierellaceae</taxon>
        <taxon>Lunasporangiospora</taxon>
    </lineage>
</organism>
<evidence type="ECO:0000313" key="2">
    <source>
        <dbReference type="EMBL" id="KAF9585796.1"/>
    </source>
</evidence>
<dbReference type="Proteomes" id="UP000780801">
    <property type="component" value="Unassembled WGS sequence"/>
</dbReference>
<dbReference type="InterPro" id="IPR032675">
    <property type="entry name" value="LRR_dom_sf"/>
</dbReference>
<comment type="caution">
    <text evidence="2">The sequence shown here is derived from an EMBL/GenBank/DDBJ whole genome shotgun (WGS) entry which is preliminary data.</text>
</comment>
<feature type="compositionally biased region" description="Polar residues" evidence="1">
    <location>
        <begin position="170"/>
        <end position="182"/>
    </location>
</feature>
<name>A0A9P6G2U1_9FUNG</name>
<sequence>MSANHSTQDICNDPEMAIMPPKLTLESLPLECIQAILEHLSSDCHSLYALLLMNRAWFRMVIPFLYRSPFALIDATWPKLSPYSQVLKKELPQQTQESSSAALSTSTSAAASPRLSGCSTAPTQAALVSSSSVAATIPAEDEGSFRVGRIPHAQPVPDAINASSSLTNYGRSYNSSRRTSMASSVNGGNSTSAGTGGASYSFGYGMGYGYAAVSAPRSHSRSSSHSSTRSMASGSEAFFHGRNNAMQQKDQRDRLVKRKKMQVLWLLLNCTLTEQEVRAIKTRDKQPLVEMPGTLEDDLDENGPSTDSQQSFLSLDRNLDVEVNVDYFCPCIDYLSYYTHFYHPGLRFFIWKLFPNIDDAFTIEWRLLSHTPERIREIFLESVQLQHLSPLVTKLEIVHRIRTCHECWDIPGSIEFMKKHNQHFGTVRMLELEAYLPDNHDTVMNDDMSRLIQQVEHLKVLELSGFESLRTELDLIPKRELKVLRLNCGSLSSSPAINSTTTTAATPTGSLVINLLTNGALTTHPPGVAGAVSHNPGLELAAVSEAANIGNLSSEASRMSLSGFLSQCRQLDELLLRSVDENLLDWAVQERREFEACYLTVGLLTPFSGSPSALFSLPRPFKSPMVPLRVIELSGTDSEHVAMTISQAAEAFQDTLEVIKANSYSYQSNRTRTQLTWKFLMPRLRVLKIVGRSNLPFDFRSLQHCPALKILDISKYSGMRGCSEALLLNMKYLKQLEYLGLSSFDHLTDSTLRTILGCMPRLKHLRLAIGDTPISTSSPYAQGYGHSYGHTYGNSSSVTSSLPPPSFGATSTSPLTSVPGNGSSASGSGSGSGLGGSLAPKTTGGSVAGNSGSGSDGSGTEMPLRSPFAALSLASSTSTPSQSTSSHSSLTTSPAPPPGTINIIFGQIQHPFYSSHGQANSSASSGSGGVGGVISSGPALASTNSTTEAILSSSSYRSTTSSSLMDRFHLENNFLSLEGILDAIEGFSDSKDQLENLSIVLGKLDFEEHYRRLEQYKQTNPSLEITVYRYAHGV</sequence>
<feature type="compositionally biased region" description="Low complexity" evidence="1">
    <location>
        <begin position="183"/>
        <end position="192"/>
    </location>
</feature>
<dbReference type="OrthoDB" id="2330282at2759"/>
<reference evidence="2" key="1">
    <citation type="journal article" date="2020" name="Fungal Divers.">
        <title>Resolving the Mortierellaceae phylogeny through synthesis of multi-gene phylogenetics and phylogenomics.</title>
        <authorList>
            <person name="Vandepol N."/>
            <person name="Liber J."/>
            <person name="Desiro A."/>
            <person name="Na H."/>
            <person name="Kennedy M."/>
            <person name="Barry K."/>
            <person name="Grigoriev I.V."/>
            <person name="Miller A.N."/>
            <person name="O'Donnell K."/>
            <person name="Stajich J.E."/>
            <person name="Bonito G."/>
        </authorList>
    </citation>
    <scope>NUCLEOTIDE SEQUENCE</scope>
    <source>
        <strain evidence="2">KOD1015</strain>
    </source>
</reference>
<dbReference type="AlphaFoldDB" id="A0A9P6G2U1"/>
<evidence type="ECO:0008006" key="4">
    <source>
        <dbReference type="Google" id="ProtNLM"/>
    </source>
</evidence>
<evidence type="ECO:0000313" key="3">
    <source>
        <dbReference type="Proteomes" id="UP000780801"/>
    </source>
</evidence>
<protein>
    <recommendedName>
        <fullName evidence="4">F-box domain-containing protein</fullName>
    </recommendedName>
</protein>